<dbReference type="RefSeq" id="WP_193115994.1">
    <property type="nucleotide sequence ID" value="NZ_BAAAIR010000050.1"/>
</dbReference>
<dbReference type="InterPro" id="IPR046532">
    <property type="entry name" value="DUF6597"/>
</dbReference>
<dbReference type="Gene3D" id="1.10.10.60">
    <property type="entry name" value="Homeodomain-like"/>
    <property type="match status" value="1"/>
</dbReference>
<evidence type="ECO:0000256" key="2">
    <source>
        <dbReference type="ARBA" id="ARBA00023125"/>
    </source>
</evidence>
<accession>A0ABW0FK82</accession>
<dbReference type="Pfam" id="PF12833">
    <property type="entry name" value="HTH_18"/>
    <property type="match status" value="1"/>
</dbReference>
<dbReference type="InterPro" id="IPR050204">
    <property type="entry name" value="AraC_XylS_family_regulators"/>
</dbReference>
<evidence type="ECO:0000256" key="1">
    <source>
        <dbReference type="ARBA" id="ARBA00023015"/>
    </source>
</evidence>
<dbReference type="GeneID" id="303299018"/>
<dbReference type="Proteomes" id="UP001595937">
    <property type="component" value="Unassembled WGS sequence"/>
</dbReference>
<proteinExistence type="predicted"/>
<keyword evidence="1" id="KW-0805">Transcription regulation</keyword>
<dbReference type="SMART" id="SM00342">
    <property type="entry name" value="HTH_ARAC"/>
    <property type="match status" value="1"/>
</dbReference>
<gene>
    <name evidence="5" type="ORF">ACFPK8_19150</name>
</gene>
<dbReference type="PROSITE" id="PS01124">
    <property type="entry name" value="HTH_ARAC_FAMILY_2"/>
    <property type="match status" value="1"/>
</dbReference>
<protein>
    <submittedName>
        <fullName evidence="5">DUF6597 domain-containing transcriptional factor</fullName>
    </submittedName>
</protein>
<comment type="caution">
    <text evidence="5">The sequence shown here is derived from an EMBL/GenBank/DDBJ whole genome shotgun (WGS) entry which is preliminary data.</text>
</comment>
<evidence type="ECO:0000313" key="6">
    <source>
        <dbReference type="Proteomes" id="UP001595937"/>
    </source>
</evidence>
<keyword evidence="3" id="KW-0804">Transcription</keyword>
<reference evidence="6" key="1">
    <citation type="journal article" date="2019" name="Int. J. Syst. Evol. Microbiol.">
        <title>The Global Catalogue of Microorganisms (GCM) 10K type strain sequencing project: providing services to taxonomists for standard genome sequencing and annotation.</title>
        <authorList>
            <consortium name="The Broad Institute Genomics Platform"/>
            <consortium name="The Broad Institute Genome Sequencing Center for Infectious Disease"/>
            <person name="Wu L."/>
            <person name="Ma J."/>
        </authorList>
    </citation>
    <scope>NUCLEOTIDE SEQUENCE [LARGE SCALE GENOMIC DNA]</scope>
    <source>
        <strain evidence="6">CGMCC 1.16455</strain>
    </source>
</reference>
<dbReference type="PANTHER" id="PTHR46796">
    <property type="entry name" value="HTH-TYPE TRANSCRIPTIONAL ACTIVATOR RHAS-RELATED"/>
    <property type="match status" value="1"/>
</dbReference>
<evidence type="ECO:0000259" key="4">
    <source>
        <dbReference type="PROSITE" id="PS01124"/>
    </source>
</evidence>
<dbReference type="EMBL" id="JBHSLN010000089">
    <property type="protein sequence ID" value="MFC5299637.1"/>
    <property type="molecule type" value="Genomic_DNA"/>
</dbReference>
<evidence type="ECO:0000256" key="3">
    <source>
        <dbReference type="ARBA" id="ARBA00023163"/>
    </source>
</evidence>
<evidence type="ECO:0000313" key="5">
    <source>
        <dbReference type="EMBL" id="MFC5299637.1"/>
    </source>
</evidence>
<keyword evidence="6" id="KW-1185">Reference proteome</keyword>
<organism evidence="5 6">
    <name type="scientific">Brachybacterium tyrofermentans</name>
    <dbReference type="NCBI Taxonomy" id="47848"/>
    <lineage>
        <taxon>Bacteria</taxon>
        <taxon>Bacillati</taxon>
        <taxon>Actinomycetota</taxon>
        <taxon>Actinomycetes</taxon>
        <taxon>Micrococcales</taxon>
        <taxon>Dermabacteraceae</taxon>
        <taxon>Brachybacterium</taxon>
    </lineage>
</organism>
<dbReference type="InterPro" id="IPR018060">
    <property type="entry name" value="HTH_AraC"/>
</dbReference>
<keyword evidence="2" id="KW-0238">DNA-binding</keyword>
<feature type="domain" description="HTH araC/xylS-type" evidence="4">
    <location>
        <begin position="207"/>
        <end position="287"/>
    </location>
</feature>
<sequence length="294" mass="31960">MTERADRTNATASDAPGHMAPGHMVGHVLRLEEFLSHAVYESALPDPRLRRWVERYWSVTWDLEPGRSHVVTTLDDPSIHLTREWGGVRRDGVDGAGTWITGPVTRGRFDVTQLGSGGVVGVKFHVGGTTAFTRADLGALRDTTIPAADWDGPDLPPSDLPPSAVGAAAMIDHRLLAHEPVEDPGYATFRSVLALLEDPEVTGTSVLEQRSGLATRALQRMFHRFVGVGPKRMLLRARVMDAVAAIDSGDPRSLGDLAQDLGWFDQSHFVRDVRAVIGQSPSRYGARAPERLGP</sequence>
<name>A0ABW0FK82_9MICO</name>
<dbReference type="Pfam" id="PF20240">
    <property type="entry name" value="DUF6597"/>
    <property type="match status" value="1"/>
</dbReference>